<evidence type="ECO:0000256" key="1">
    <source>
        <dbReference type="ARBA" id="ARBA00023054"/>
    </source>
</evidence>
<evidence type="ECO:0000259" key="4">
    <source>
        <dbReference type="Pfam" id="PF13868"/>
    </source>
</evidence>
<feature type="domain" description="Trichohyalin-plectin-homology" evidence="4">
    <location>
        <begin position="129"/>
        <end position="461"/>
    </location>
</feature>
<accession>A0A0L7QQZ1</accession>
<feature type="coiled-coil region" evidence="2">
    <location>
        <begin position="166"/>
        <end position="227"/>
    </location>
</feature>
<keyword evidence="1 2" id="KW-0175">Coiled coil</keyword>
<dbReference type="InterPro" id="IPR043597">
    <property type="entry name" value="TPH_dom"/>
</dbReference>
<evidence type="ECO:0000313" key="5">
    <source>
        <dbReference type="EMBL" id="KOC61048.1"/>
    </source>
</evidence>
<feature type="coiled-coil region" evidence="2">
    <location>
        <begin position="281"/>
        <end position="353"/>
    </location>
</feature>
<feature type="region of interest" description="Disordered" evidence="3">
    <location>
        <begin position="26"/>
        <end position="64"/>
    </location>
</feature>
<evidence type="ECO:0000313" key="6">
    <source>
        <dbReference type="Proteomes" id="UP000053825"/>
    </source>
</evidence>
<dbReference type="GO" id="GO:0005879">
    <property type="term" value="C:axonemal microtubule"/>
    <property type="evidence" value="ECO:0007669"/>
    <property type="project" value="TreeGrafter"/>
</dbReference>
<feature type="compositionally biased region" description="Basic and acidic residues" evidence="3">
    <location>
        <begin position="35"/>
        <end position="64"/>
    </location>
</feature>
<keyword evidence="6" id="KW-1185">Reference proteome</keyword>
<dbReference type="PANTHER" id="PTHR28663">
    <property type="entry name" value="COILED-COIL DOMAIN-CONTAINING PROTEIN 173"/>
    <property type="match status" value="1"/>
</dbReference>
<dbReference type="InterPro" id="IPR039986">
    <property type="entry name" value="CFAP210"/>
</dbReference>
<dbReference type="EMBL" id="KQ414784">
    <property type="protein sequence ID" value="KOC61048.1"/>
    <property type="molecule type" value="Genomic_DNA"/>
</dbReference>
<dbReference type="AlphaFoldDB" id="A0A0L7QQZ1"/>
<dbReference type="STRING" id="597456.A0A0L7QQZ1"/>
<reference evidence="5 6" key="1">
    <citation type="submission" date="2015-07" db="EMBL/GenBank/DDBJ databases">
        <title>The genome of Habropoda laboriosa.</title>
        <authorList>
            <person name="Pan H."/>
            <person name="Kapheim K."/>
        </authorList>
    </citation>
    <scope>NUCLEOTIDE SEQUENCE [LARGE SCALE GENOMIC DNA]</scope>
    <source>
        <strain evidence="5">0110345459</strain>
    </source>
</reference>
<sequence>MTELRDLVIEKRVPVIFTVDISKSSVEIETPEDSQQTKHEVTSCGEKKEAQSAELEKGEAEAPKEEKVVISLLEDIKRKRREERLAKEKQAEEERERFVKEAAERKAAEREEIIKQAKRLILYRKPMCRRINQGLLISECFRELDAQLKFRETIKSLDKEAEVAYVDLLKADVKRYEEEMKQKAEQRLEKRKNYGLELKKQIEEIGNARAAKELEEFESEKQDQINMNKYLQDVKEHEAEQLLTKKQKLKQFFKGAIEEKKQFDLMLKREEEFEDRANEIYRNTKARIQKIHKEVKLKEKQEKEQKARQITEQQYSQLQSALPMEEKILKKAQEEQEAQYQEKQRKREERKLQFRKEVNDIQMETSVAKSKQLREEKDVKTWETVQRFKRAEWDKEMEAEERKQEWKKRIEYGNMLKKYISERETVRKEEQIADEEMANMTKIMEIENRRILNYAEEILNESKGVRPLFPILKAVEECKKEMGLIVPKKKGETIDTKPKRRRVPRVCTKYVPEEKILYL</sequence>
<evidence type="ECO:0000256" key="3">
    <source>
        <dbReference type="SAM" id="MobiDB-lite"/>
    </source>
</evidence>
<protein>
    <recommendedName>
        <fullName evidence="4">Trichohyalin-plectin-homology domain-containing protein</fullName>
    </recommendedName>
</protein>
<dbReference type="Pfam" id="PF13868">
    <property type="entry name" value="TPH"/>
    <property type="match status" value="1"/>
</dbReference>
<name>A0A0L7QQZ1_9HYME</name>
<evidence type="ECO:0000256" key="2">
    <source>
        <dbReference type="SAM" id="Coils"/>
    </source>
</evidence>
<dbReference type="PANTHER" id="PTHR28663:SF1">
    <property type="entry name" value="CILIA- AND FLAGELLA- ASSOCIATED PROTEIN 210"/>
    <property type="match status" value="1"/>
</dbReference>
<dbReference type="OrthoDB" id="331765at2759"/>
<dbReference type="Proteomes" id="UP000053825">
    <property type="component" value="Unassembled WGS sequence"/>
</dbReference>
<gene>
    <name evidence="5" type="ORF">WH47_04313</name>
</gene>
<organism evidence="5 6">
    <name type="scientific">Habropoda laboriosa</name>
    <dbReference type="NCBI Taxonomy" id="597456"/>
    <lineage>
        <taxon>Eukaryota</taxon>
        <taxon>Metazoa</taxon>
        <taxon>Ecdysozoa</taxon>
        <taxon>Arthropoda</taxon>
        <taxon>Hexapoda</taxon>
        <taxon>Insecta</taxon>
        <taxon>Pterygota</taxon>
        <taxon>Neoptera</taxon>
        <taxon>Endopterygota</taxon>
        <taxon>Hymenoptera</taxon>
        <taxon>Apocrita</taxon>
        <taxon>Aculeata</taxon>
        <taxon>Apoidea</taxon>
        <taxon>Anthophila</taxon>
        <taxon>Apidae</taxon>
        <taxon>Habropoda</taxon>
    </lineage>
</organism>
<proteinExistence type="predicted"/>
<feature type="coiled-coil region" evidence="2">
    <location>
        <begin position="73"/>
        <end position="120"/>
    </location>
</feature>